<comment type="similarity">
    <text evidence="1">Belongs to the UPF0065 (bug) family.</text>
</comment>
<dbReference type="Pfam" id="PF03401">
    <property type="entry name" value="TctC"/>
    <property type="match status" value="1"/>
</dbReference>
<dbReference type="InterPro" id="IPR042100">
    <property type="entry name" value="Bug_dom1"/>
</dbReference>
<dbReference type="Gene3D" id="3.40.190.10">
    <property type="entry name" value="Periplasmic binding protein-like II"/>
    <property type="match status" value="1"/>
</dbReference>
<name>A0ABY8QV90_9MICO</name>
<dbReference type="PIRSF" id="PIRSF017082">
    <property type="entry name" value="YflP"/>
    <property type="match status" value="1"/>
</dbReference>
<dbReference type="PROSITE" id="PS51257">
    <property type="entry name" value="PROKAR_LIPOPROTEIN"/>
    <property type="match status" value="1"/>
</dbReference>
<dbReference type="SUPFAM" id="SSF53850">
    <property type="entry name" value="Periplasmic binding protein-like II"/>
    <property type="match status" value="1"/>
</dbReference>
<gene>
    <name evidence="3" type="ORF">LWF01_00035</name>
</gene>
<dbReference type="EMBL" id="CP090958">
    <property type="protein sequence ID" value="WGW12189.1"/>
    <property type="molecule type" value="Genomic_DNA"/>
</dbReference>
<keyword evidence="2" id="KW-0732">Signal</keyword>
<keyword evidence="4" id="KW-1185">Reference proteome</keyword>
<dbReference type="CDD" id="cd07012">
    <property type="entry name" value="PBP2_Bug_TTT"/>
    <property type="match status" value="1"/>
</dbReference>
<protein>
    <submittedName>
        <fullName evidence="3">Tripartite tricarboxylate transporter substrate-binding protein</fullName>
    </submittedName>
</protein>
<dbReference type="PANTHER" id="PTHR42928">
    <property type="entry name" value="TRICARBOXYLATE-BINDING PROTEIN"/>
    <property type="match status" value="1"/>
</dbReference>
<dbReference type="Gene3D" id="3.40.190.150">
    <property type="entry name" value="Bordetella uptake gene, domain 1"/>
    <property type="match status" value="1"/>
</dbReference>
<dbReference type="PANTHER" id="PTHR42928:SF3">
    <property type="entry name" value="UPF0065 PROTEIN YFLP"/>
    <property type="match status" value="1"/>
</dbReference>
<proteinExistence type="inferred from homology"/>
<organism evidence="3 4">
    <name type="scientific">Saxibacter everestensis</name>
    <dbReference type="NCBI Taxonomy" id="2909229"/>
    <lineage>
        <taxon>Bacteria</taxon>
        <taxon>Bacillati</taxon>
        <taxon>Actinomycetota</taxon>
        <taxon>Actinomycetes</taxon>
        <taxon>Micrococcales</taxon>
        <taxon>Brevibacteriaceae</taxon>
        <taxon>Saxibacter</taxon>
    </lineage>
</organism>
<dbReference type="Proteomes" id="UP001209083">
    <property type="component" value="Chromosome"/>
</dbReference>
<dbReference type="RefSeq" id="WP_349638988.1">
    <property type="nucleotide sequence ID" value="NZ_CP090958.1"/>
</dbReference>
<evidence type="ECO:0000313" key="4">
    <source>
        <dbReference type="Proteomes" id="UP001209083"/>
    </source>
</evidence>
<evidence type="ECO:0000256" key="1">
    <source>
        <dbReference type="ARBA" id="ARBA00006987"/>
    </source>
</evidence>
<evidence type="ECO:0000256" key="2">
    <source>
        <dbReference type="SAM" id="SignalP"/>
    </source>
</evidence>
<reference evidence="3 4" key="1">
    <citation type="submission" date="2023-05" db="EMBL/GenBank/DDBJ databases">
        <title>Lithophilousrod everest ZFBP1038 complete genpme.</title>
        <authorList>
            <person name="Tian M."/>
        </authorList>
    </citation>
    <scope>NUCLEOTIDE SEQUENCE [LARGE SCALE GENOMIC DNA]</scope>
    <source>
        <strain evidence="3 4">ZFBP1038</strain>
    </source>
</reference>
<sequence length="334" mass="34804">MRSKTISQSVAAVVAAVGLTLTASGCTSGGSGGAGSNYPNEPINITAPSEPGSGWDTTARAMAQVLEEENLVDVPVPVQNQPGGIGCSWLTEMVNNHAGEANQLAISSLANQTVEERGLCDYGLKDVTLVASLFVENFVTVSPADSEINSVEALVGALKDDPAGVAIAAAGDDQLPFALFAEAAGIDPGELNFVTYEGGGEQTNALLNGDATVAIAGLSEFQGVLESGDLQAIMTFSEEPLEAPLDSVPTAIESGYDVTLGNWRGVYGPPDMPEEAVKFWQDTLAKMIKTEGWQAQVENNQWTELFQTGDELATYIDKAGQTVAEGVEKTDIGN</sequence>
<feature type="chain" id="PRO_5045662502" evidence="2">
    <location>
        <begin position="24"/>
        <end position="334"/>
    </location>
</feature>
<accession>A0ABY8QV90</accession>
<evidence type="ECO:0000313" key="3">
    <source>
        <dbReference type="EMBL" id="WGW12189.1"/>
    </source>
</evidence>
<dbReference type="InterPro" id="IPR005064">
    <property type="entry name" value="BUG"/>
</dbReference>
<feature type="signal peptide" evidence="2">
    <location>
        <begin position="1"/>
        <end position="23"/>
    </location>
</feature>